<protein>
    <submittedName>
        <fullName evidence="2">Uncharacterized protein</fullName>
    </submittedName>
</protein>
<dbReference type="AlphaFoldDB" id="A0AAJ8DXE1"/>
<gene>
    <name evidence="2" type="ORF">An01g04130</name>
</gene>
<evidence type="ECO:0000313" key="2">
    <source>
        <dbReference type="RefSeq" id="XP_059599615.1"/>
    </source>
</evidence>
<dbReference type="GeneID" id="84589909"/>
<dbReference type="RefSeq" id="XP_059599615.1">
    <property type="nucleotide sequence ID" value="XM_059747374.1"/>
</dbReference>
<feature type="region of interest" description="Disordered" evidence="1">
    <location>
        <begin position="120"/>
        <end position="144"/>
    </location>
</feature>
<reference evidence="2" key="2">
    <citation type="submission" date="2025-08" db="UniProtKB">
        <authorList>
            <consortium name="RefSeq"/>
        </authorList>
    </citation>
    <scope>IDENTIFICATION</scope>
</reference>
<proteinExistence type="predicted"/>
<dbReference type="KEGG" id="ang:An01g04130"/>
<organism evidence="2">
    <name type="scientific">Aspergillus niger</name>
    <dbReference type="NCBI Taxonomy" id="5061"/>
    <lineage>
        <taxon>Eukaryota</taxon>
        <taxon>Fungi</taxon>
        <taxon>Dikarya</taxon>
        <taxon>Ascomycota</taxon>
        <taxon>Pezizomycotina</taxon>
        <taxon>Eurotiomycetes</taxon>
        <taxon>Eurotiomycetidae</taxon>
        <taxon>Eurotiales</taxon>
        <taxon>Aspergillaceae</taxon>
        <taxon>Aspergillus</taxon>
        <taxon>Aspergillus subgen. Circumdati</taxon>
    </lineage>
</organism>
<evidence type="ECO:0000256" key="1">
    <source>
        <dbReference type="SAM" id="MobiDB-lite"/>
    </source>
</evidence>
<name>A0AAJ8DXE1_ASPNG</name>
<dbReference type="VEuPathDB" id="FungiDB:An01g04130"/>
<feature type="region of interest" description="Disordered" evidence="1">
    <location>
        <begin position="37"/>
        <end position="56"/>
    </location>
</feature>
<accession>A0AAJ8DXE1</accession>
<sequence length="144" mass="16528">MKAKRVDNGEMRLAGFERRKISLGERLLLDGAVAKNSSRRRERNGVGWGEKQGPTSEAEIGGELFFSFEDGWKKSAGEVGTNPISSAPDVAEKCKRVRVSVTRESESFWENRPRLKKDFRAKFHEKQENHEQTECEESKQDRDR</sequence>
<reference evidence="2" key="1">
    <citation type="submission" date="2025-02" db="EMBL/GenBank/DDBJ databases">
        <authorList>
            <consortium name="NCBI Genome Project"/>
        </authorList>
    </citation>
    <scope>NUCLEOTIDE SEQUENCE</scope>
</reference>